<keyword evidence="8" id="KW-1185">Reference proteome</keyword>
<feature type="region of interest" description="Disordered" evidence="5">
    <location>
        <begin position="320"/>
        <end position="461"/>
    </location>
</feature>
<reference evidence="7" key="2">
    <citation type="submission" date="2024-01" db="EMBL/GenBank/DDBJ databases">
        <title>Comparative genomics of Cryptococcus and Kwoniella reveals pathogenesis evolution and contrasting modes of karyotype evolution via chromosome fusion or intercentromeric recombination.</title>
        <authorList>
            <person name="Coelho M.A."/>
            <person name="David-Palma M."/>
            <person name="Shea T."/>
            <person name="Bowers K."/>
            <person name="Mcginley-Smith S."/>
            <person name="Mohammad A.W."/>
            <person name="Gnirke A."/>
            <person name="Yurkov A.M."/>
            <person name="Nowrousian M."/>
            <person name="Sun S."/>
            <person name="Cuomo C.A."/>
            <person name="Heitman J."/>
        </authorList>
    </citation>
    <scope>NUCLEOTIDE SEQUENCE</scope>
    <source>
        <strain evidence="7">IND107</strain>
    </source>
</reference>
<evidence type="ECO:0000256" key="3">
    <source>
        <dbReference type="ARBA" id="ARBA00022989"/>
    </source>
</evidence>
<dbReference type="GeneID" id="91992240"/>
<organism evidence="7 8">
    <name type="scientific">Cryptococcus tetragattii IND107</name>
    <dbReference type="NCBI Taxonomy" id="1296105"/>
    <lineage>
        <taxon>Eukaryota</taxon>
        <taxon>Fungi</taxon>
        <taxon>Dikarya</taxon>
        <taxon>Basidiomycota</taxon>
        <taxon>Agaricomycotina</taxon>
        <taxon>Tremellomycetes</taxon>
        <taxon>Tremellales</taxon>
        <taxon>Cryptococcaceae</taxon>
        <taxon>Cryptococcus</taxon>
        <taxon>Cryptococcus gattii species complex</taxon>
    </lineage>
</organism>
<feature type="compositionally biased region" description="Basic and acidic residues" evidence="5">
    <location>
        <begin position="439"/>
        <end position="461"/>
    </location>
</feature>
<keyword evidence="3 6" id="KW-1133">Transmembrane helix</keyword>
<evidence type="ECO:0000313" key="7">
    <source>
        <dbReference type="EMBL" id="KAL0243419.1"/>
    </source>
</evidence>
<feature type="compositionally biased region" description="Basic residues" evidence="5">
    <location>
        <begin position="420"/>
        <end position="430"/>
    </location>
</feature>
<feature type="transmembrane region" description="Helical" evidence="6">
    <location>
        <begin position="58"/>
        <end position="84"/>
    </location>
</feature>
<accession>A0ABR3BKV0</accession>
<dbReference type="InterPro" id="IPR013861">
    <property type="entry name" value="TMEM115/Pdh1/Rbl19"/>
</dbReference>
<feature type="transmembrane region" description="Helical" evidence="6">
    <location>
        <begin position="131"/>
        <end position="151"/>
    </location>
</feature>
<reference evidence="7" key="1">
    <citation type="submission" date="2015-01" db="EMBL/GenBank/DDBJ databases">
        <authorList>
            <consortium name="The Broad Institute Genomics Platform"/>
            <person name="Cuomo C."/>
            <person name="Litvintseva A."/>
            <person name="Chen Y."/>
            <person name="Heitman J."/>
            <person name="Sun S."/>
            <person name="Springer D."/>
            <person name="Dromer F."/>
            <person name="Young S."/>
            <person name="Zeng Q."/>
            <person name="Gargeya S."/>
            <person name="Abouelleil A."/>
            <person name="Alvarado L."/>
            <person name="Chapman S.B."/>
            <person name="Gainer-Dewar J."/>
            <person name="Goldberg J."/>
            <person name="Griggs A."/>
            <person name="Gujja S."/>
            <person name="Hansen M."/>
            <person name="Howarth C."/>
            <person name="Imamovic A."/>
            <person name="Larimer J."/>
            <person name="Murphy C."/>
            <person name="Naylor J."/>
            <person name="Pearson M."/>
            <person name="Priest M."/>
            <person name="Roberts A."/>
            <person name="Saif S."/>
            <person name="Shea T."/>
            <person name="Sykes S."/>
            <person name="Wortman J."/>
            <person name="Nusbaum C."/>
            <person name="Birren B."/>
        </authorList>
    </citation>
    <scope>NUCLEOTIDE SEQUENCE</scope>
    <source>
        <strain evidence="7">IND107</strain>
    </source>
</reference>
<dbReference type="PANTHER" id="PTHR13377">
    <property type="entry name" value="PLACENTAL PROTEIN 6"/>
    <property type="match status" value="1"/>
</dbReference>
<comment type="caution">
    <text evidence="7">The sequence shown here is derived from an EMBL/GenBank/DDBJ whole genome shotgun (WGS) entry which is preliminary data.</text>
</comment>
<gene>
    <name evidence="7" type="ORF">I308_105385</name>
</gene>
<proteinExistence type="predicted"/>
<comment type="subcellular location">
    <subcellularLocation>
        <location evidence="1">Membrane</location>
        <topology evidence="1">Multi-pass membrane protein</topology>
    </subcellularLocation>
</comment>
<evidence type="ECO:0000256" key="4">
    <source>
        <dbReference type="ARBA" id="ARBA00023136"/>
    </source>
</evidence>
<dbReference type="InterPro" id="IPR035952">
    <property type="entry name" value="Rhomboid-like_sf"/>
</dbReference>
<name>A0ABR3BKV0_9TREE</name>
<sequence length="461" mass="49038">MPSITLLPFLNTVPPATRALTALYLLATPTVLLLALLAPPADWPWLLLVPGHSWKYPWVLLTSAFVELSVVNAVVSAVALPLACRYLERVWGARELVRFCCVTIVGSNIIAFGFSWLVWFVLGSEDALYGLPYHGMTGLQVGFLVAFTQLIPEHQVQLLGKIKLRVKSLPGIHLLISNILVILLGPSPFILIQFGFFVAWVYLRFFKPLPDGGLYRGDRSETFAFQYWFPPVVRPYISVVANHVYALATRVHLVQAWDESANEYSLLPGPGGARAEAERRRALALKALDARLASAPSPAPAASAAASTAPAALDPAAAAAAVPAETTGTGSGAPTKDPAPAGAAPAAAAGAEPIATGVHSTSPSKPKPSSTAAAPPESTATTQAAQPTQPQTTQTQPTQTTQPTQSQTQSTQTQTQGQGKKGKGKGKGKKSPSPVQPENVDKVDKVDKVEKEEKEEKKKEE</sequence>
<evidence type="ECO:0000256" key="2">
    <source>
        <dbReference type="ARBA" id="ARBA00022692"/>
    </source>
</evidence>
<dbReference type="Pfam" id="PF08551">
    <property type="entry name" value="DUF1751"/>
    <property type="match status" value="1"/>
</dbReference>
<feature type="transmembrane region" description="Helical" evidence="6">
    <location>
        <begin position="20"/>
        <end position="38"/>
    </location>
</feature>
<dbReference type="RefSeq" id="XP_066611786.1">
    <property type="nucleotide sequence ID" value="XM_066759840.1"/>
</dbReference>
<dbReference type="SUPFAM" id="SSF144091">
    <property type="entry name" value="Rhomboid-like"/>
    <property type="match status" value="1"/>
</dbReference>
<evidence type="ECO:0000256" key="6">
    <source>
        <dbReference type="SAM" id="Phobius"/>
    </source>
</evidence>
<feature type="compositionally biased region" description="Low complexity" evidence="5">
    <location>
        <begin position="332"/>
        <end position="418"/>
    </location>
</feature>
<keyword evidence="4 6" id="KW-0472">Membrane</keyword>
<dbReference type="Proteomes" id="UP000054399">
    <property type="component" value="Unassembled WGS sequence"/>
</dbReference>
<keyword evidence="2 6" id="KW-0812">Transmembrane</keyword>
<evidence type="ECO:0000256" key="1">
    <source>
        <dbReference type="ARBA" id="ARBA00004141"/>
    </source>
</evidence>
<dbReference type="PANTHER" id="PTHR13377:SF3">
    <property type="entry name" value="TRANSMEMBRANE PROTEIN 115"/>
    <property type="match status" value="1"/>
</dbReference>
<protein>
    <recommendedName>
        <fullName evidence="9">Eukaryotic integral membrane protein</fullName>
    </recommendedName>
</protein>
<evidence type="ECO:0000313" key="8">
    <source>
        <dbReference type="Proteomes" id="UP000054399"/>
    </source>
</evidence>
<dbReference type="EMBL" id="ATAM02000010">
    <property type="protein sequence ID" value="KAL0243419.1"/>
    <property type="molecule type" value="Genomic_DNA"/>
</dbReference>
<evidence type="ECO:0000256" key="5">
    <source>
        <dbReference type="SAM" id="MobiDB-lite"/>
    </source>
</evidence>
<evidence type="ECO:0008006" key="9">
    <source>
        <dbReference type="Google" id="ProtNLM"/>
    </source>
</evidence>
<feature type="transmembrane region" description="Helical" evidence="6">
    <location>
        <begin position="96"/>
        <end position="119"/>
    </location>
</feature>
<dbReference type="SMART" id="SM01160">
    <property type="entry name" value="DUF1751"/>
    <property type="match status" value="1"/>
</dbReference>
<feature type="transmembrane region" description="Helical" evidence="6">
    <location>
        <begin position="172"/>
        <end position="203"/>
    </location>
</feature>
<dbReference type="Gene3D" id="1.20.1540.10">
    <property type="entry name" value="Rhomboid-like"/>
    <property type="match status" value="1"/>
</dbReference>